<evidence type="ECO:0000256" key="1">
    <source>
        <dbReference type="SAM" id="Phobius"/>
    </source>
</evidence>
<dbReference type="Proteomes" id="UP000789901">
    <property type="component" value="Unassembled WGS sequence"/>
</dbReference>
<protein>
    <submittedName>
        <fullName evidence="2">17443_t:CDS:1</fullName>
    </submittedName>
</protein>
<keyword evidence="1" id="KW-1133">Transmembrane helix</keyword>
<name>A0ABN7X825_GIGMA</name>
<organism evidence="2 3">
    <name type="scientific">Gigaspora margarita</name>
    <dbReference type="NCBI Taxonomy" id="4874"/>
    <lineage>
        <taxon>Eukaryota</taxon>
        <taxon>Fungi</taxon>
        <taxon>Fungi incertae sedis</taxon>
        <taxon>Mucoromycota</taxon>
        <taxon>Glomeromycotina</taxon>
        <taxon>Glomeromycetes</taxon>
        <taxon>Diversisporales</taxon>
        <taxon>Gigasporaceae</taxon>
        <taxon>Gigaspora</taxon>
    </lineage>
</organism>
<sequence>AILKVLFKLHSDYYWKLPWMNSSSLYQDSCEYKKEYLDVKYGAVFKIKKLLQPGIASIVSKIKLQPEFFLLMNMSAFGVNFDMPLDIYILFVFVVLDCKHVH</sequence>
<evidence type="ECO:0000313" key="2">
    <source>
        <dbReference type="EMBL" id="CAG8849994.1"/>
    </source>
</evidence>
<comment type="caution">
    <text evidence="2">The sequence shown here is derived from an EMBL/GenBank/DDBJ whole genome shotgun (WGS) entry which is preliminary data.</text>
</comment>
<dbReference type="EMBL" id="CAJVQB010098980">
    <property type="protein sequence ID" value="CAG8849994.1"/>
    <property type="molecule type" value="Genomic_DNA"/>
</dbReference>
<reference evidence="2 3" key="1">
    <citation type="submission" date="2021-06" db="EMBL/GenBank/DDBJ databases">
        <authorList>
            <person name="Kallberg Y."/>
            <person name="Tangrot J."/>
            <person name="Rosling A."/>
        </authorList>
    </citation>
    <scope>NUCLEOTIDE SEQUENCE [LARGE SCALE GENOMIC DNA]</scope>
    <source>
        <strain evidence="2 3">120-4 pot B 10/14</strain>
    </source>
</reference>
<accession>A0ABN7X825</accession>
<keyword evidence="1" id="KW-0472">Membrane</keyword>
<gene>
    <name evidence="2" type="ORF">GMARGA_LOCUS39986</name>
</gene>
<feature type="non-terminal residue" evidence="2">
    <location>
        <position position="1"/>
    </location>
</feature>
<proteinExistence type="predicted"/>
<keyword evidence="3" id="KW-1185">Reference proteome</keyword>
<evidence type="ECO:0000313" key="3">
    <source>
        <dbReference type="Proteomes" id="UP000789901"/>
    </source>
</evidence>
<feature type="transmembrane region" description="Helical" evidence="1">
    <location>
        <begin position="68"/>
        <end position="96"/>
    </location>
</feature>
<keyword evidence="1" id="KW-0812">Transmembrane</keyword>